<keyword evidence="5" id="KW-0732">Signal</keyword>
<dbReference type="AlphaFoldDB" id="A0A7E4VAN4"/>
<evidence type="ECO:0000256" key="1">
    <source>
        <dbReference type="ARBA" id="ARBA00010838"/>
    </source>
</evidence>
<evidence type="ECO:0000256" key="5">
    <source>
        <dbReference type="SAM" id="SignalP"/>
    </source>
</evidence>
<organism evidence="6 7">
    <name type="scientific">Panagrellus redivivus</name>
    <name type="common">Microworm</name>
    <dbReference type="NCBI Taxonomy" id="6233"/>
    <lineage>
        <taxon>Eukaryota</taxon>
        <taxon>Metazoa</taxon>
        <taxon>Ecdysozoa</taxon>
        <taxon>Nematoda</taxon>
        <taxon>Chromadorea</taxon>
        <taxon>Rhabditida</taxon>
        <taxon>Tylenchina</taxon>
        <taxon>Panagrolaimomorpha</taxon>
        <taxon>Panagrolaimoidea</taxon>
        <taxon>Panagrolaimidae</taxon>
        <taxon>Panagrellus</taxon>
    </lineage>
</organism>
<dbReference type="InterPro" id="IPR017853">
    <property type="entry name" value="GH"/>
</dbReference>
<evidence type="ECO:0000256" key="4">
    <source>
        <dbReference type="RuleBase" id="RU003690"/>
    </source>
</evidence>
<dbReference type="Pfam" id="PF00232">
    <property type="entry name" value="Glyco_hydro_1"/>
    <property type="match status" value="1"/>
</dbReference>
<dbReference type="Gene3D" id="3.20.20.80">
    <property type="entry name" value="Glycosidases"/>
    <property type="match status" value="1"/>
</dbReference>
<reference evidence="6" key="1">
    <citation type="journal article" date="2013" name="Genetics">
        <title>The draft genome and transcriptome of Panagrellus redivivus are shaped by the harsh demands of a free-living lifestyle.</title>
        <authorList>
            <person name="Srinivasan J."/>
            <person name="Dillman A.R."/>
            <person name="Macchietto M.G."/>
            <person name="Heikkinen L."/>
            <person name="Lakso M."/>
            <person name="Fracchia K.M."/>
            <person name="Antoshechkin I."/>
            <person name="Mortazavi A."/>
            <person name="Wong G."/>
            <person name="Sternberg P.W."/>
        </authorList>
    </citation>
    <scope>NUCLEOTIDE SEQUENCE [LARGE SCALE GENOMIC DNA]</scope>
    <source>
        <strain evidence="6">MT8872</strain>
    </source>
</reference>
<dbReference type="WBParaSite" id="Pan_g18562.t1">
    <property type="protein sequence ID" value="Pan_g18562.t1"/>
    <property type="gene ID" value="Pan_g18562"/>
</dbReference>
<evidence type="ECO:0000313" key="7">
    <source>
        <dbReference type="WBParaSite" id="Pan_g18562.t1"/>
    </source>
</evidence>
<protein>
    <submittedName>
        <fullName evidence="7">Beta-glucosidase</fullName>
    </submittedName>
</protein>
<evidence type="ECO:0000256" key="3">
    <source>
        <dbReference type="ARBA" id="ARBA00023295"/>
    </source>
</evidence>
<keyword evidence="6" id="KW-1185">Reference proteome</keyword>
<dbReference type="PANTHER" id="PTHR10353:SF36">
    <property type="entry name" value="LP05116P"/>
    <property type="match status" value="1"/>
</dbReference>
<evidence type="ECO:0000313" key="6">
    <source>
        <dbReference type="Proteomes" id="UP000492821"/>
    </source>
</evidence>
<proteinExistence type="inferred from homology"/>
<name>A0A7E4VAN4_PANRE</name>
<dbReference type="Proteomes" id="UP000492821">
    <property type="component" value="Unassembled WGS sequence"/>
</dbReference>
<evidence type="ECO:0000256" key="2">
    <source>
        <dbReference type="ARBA" id="ARBA00022801"/>
    </source>
</evidence>
<feature type="chain" id="PRO_5028960972" evidence="5">
    <location>
        <begin position="21"/>
        <end position="594"/>
    </location>
</feature>
<keyword evidence="3" id="KW-0326">Glycosidase</keyword>
<dbReference type="SUPFAM" id="SSF51445">
    <property type="entry name" value="(Trans)glycosidases"/>
    <property type="match status" value="1"/>
</dbReference>
<dbReference type="PRINTS" id="PR00131">
    <property type="entry name" value="GLHYDRLASE1"/>
</dbReference>
<feature type="signal peptide" evidence="5">
    <location>
        <begin position="1"/>
        <end position="20"/>
    </location>
</feature>
<dbReference type="GO" id="GO:0005975">
    <property type="term" value="P:carbohydrate metabolic process"/>
    <property type="evidence" value="ECO:0007669"/>
    <property type="project" value="InterPro"/>
</dbReference>
<dbReference type="PANTHER" id="PTHR10353">
    <property type="entry name" value="GLYCOSYL HYDROLASE"/>
    <property type="match status" value="1"/>
</dbReference>
<dbReference type="GO" id="GO:0008422">
    <property type="term" value="F:beta-glucosidase activity"/>
    <property type="evidence" value="ECO:0007669"/>
    <property type="project" value="TreeGrafter"/>
</dbReference>
<comment type="similarity">
    <text evidence="1 4">Belongs to the glycosyl hydrolase 1 family.</text>
</comment>
<keyword evidence="2" id="KW-0378">Hydrolase</keyword>
<sequence>MLPRVVSLLALLTCLTYVTADIGCLKGSFTEIDNEFTVEPVETVTCKTGFCQSAYYNDGQDITYVLDCAPDGVTAEGCKDDFGKSTKTCYCKTDLCTHVDAGSPVEFSLKDITMSSATAAYQVEGATDIDGRGPSIWDLYQKRPGVIRHNDTADVGCDSYHLWKDDVKLLSDMGVDQYRFSISWTRILTDGTVATNNSLGIAYYHKLIDALIAEKIEPVVTMYHWDLPQGLMDQGGWLNQNTAKVFGEYAAFLLEEYGDKVKKWIPINEPVSVSQFEYCGDTHSDAPGNFIPHCAWSMYLAAANMIRGHTEAWKAYKALNETNPDKYADMTFGIALSGPWYYAGDDKNETQKGASIRSFEFYWGLYAHPLIKGGWSDFLIEQIGNLSIAEGRKISRLPVFSDEEIKDMTGSVQFLGVNYYNSLMARSLEAELPANRWAHTQEDYDAAATGDWLPAWRSINASNGWIVYTPSGLRLLLNHIKEQYDNIPVLITENGCMDTCDEGRQDNTRIHYLRGHLIAISQAKHVDGVNVIGYTLWSLMDNFEWLDGFTTKFGIHEVDFNSPNRTRTPKASAGFFKNAIAKRSVEGFLINSRY</sequence>
<accession>A0A7E4VAN4</accession>
<dbReference type="InterPro" id="IPR001360">
    <property type="entry name" value="Glyco_hydro_1"/>
</dbReference>
<reference evidence="7" key="2">
    <citation type="submission" date="2020-10" db="UniProtKB">
        <authorList>
            <consortium name="WormBaseParasite"/>
        </authorList>
    </citation>
    <scope>IDENTIFICATION</scope>
</reference>